<evidence type="ECO:0000256" key="2">
    <source>
        <dbReference type="SAM" id="MobiDB-lite"/>
    </source>
</evidence>
<dbReference type="SMART" id="SM00320">
    <property type="entry name" value="WD40"/>
    <property type="match status" value="5"/>
</dbReference>
<feature type="repeat" description="WD" evidence="1">
    <location>
        <begin position="408"/>
        <end position="423"/>
    </location>
</feature>
<dbReference type="InterPro" id="IPR001680">
    <property type="entry name" value="WD40_rpt"/>
</dbReference>
<comment type="caution">
    <text evidence="3">The sequence shown here is derived from an EMBL/GenBank/DDBJ whole genome shotgun (WGS) entry which is preliminary data.</text>
</comment>
<organism evidence="3 4">
    <name type="scientific">Coniosporium apollinis</name>
    <dbReference type="NCBI Taxonomy" id="61459"/>
    <lineage>
        <taxon>Eukaryota</taxon>
        <taxon>Fungi</taxon>
        <taxon>Dikarya</taxon>
        <taxon>Ascomycota</taxon>
        <taxon>Pezizomycotina</taxon>
        <taxon>Dothideomycetes</taxon>
        <taxon>Dothideomycetes incertae sedis</taxon>
        <taxon>Coniosporium</taxon>
    </lineage>
</organism>
<sequence>MGKRKREGAEEPAPAAKTKKQATAVNQAAPADPSKAPTTIQVITGSYDRILHGITATIPQEVPSSTSEDTNHVSFADTFLFAAHASAIRCLALSPPSDSTEPDSQKIILASGSTDERIQLYHLSTAPPPVGANPLTANLSGTTITENPKNRELGSLNHHSASISALHFPSRSKLLSAAEDNTIAVTRTRDWTALFTIKAPIPKPAGRPSGDTAAPGEVPAGINDFAVHPSMKLMVSVGRGERCMRLWNLVTGKKAGVLNFDRALLQQVGEGKHSSGEGRKVGWDAGGEEFFVAYERGAVLYGMDSKPRARILPSPATKIHQCRYLPGSTSNDNKLAISTEDGRIVFFSTKPPSSTSEPSSTSQKATSIPQCTQIAQLGGRTVGVSGRIKDFEILQLPATASATLSDLLITTGSSDGAVRVWSLALGGLQPGPEDGSTAADGSKPNGAAAENGSAPATATKQVGCLLGTYNTGNRITCLAAFVMTGTAEEVDGALDQPDEEEGASSSSDDSE</sequence>
<reference evidence="3" key="1">
    <citation type="submission" date="2022-10" db="EMBL/GenBank/DDBJ databases">
        <title>Culturing micro-colonial fungi from biological soil crusts in the Mojave desert and describing Neophaeococcomyces mojavensis, and introducing the new genera and species Taxawa tesnikishii.</title>
        <authorList>
            <person name="Kurbessoian T."/>
            <person name="Stajich J.E."/>
        </authorList>
    </citation>
    <scope>NUCLEOTIDE SEQUENCE</scope>
    <source>
        <strain evidence="3">TK_1</strain>
    </source>
</reference>
<dbReference type="Proteomes" id="UP001172684">
    <property type="component" value="Unassembled WGS sequence"/>
</dbReference>
<gene>
    <name evidence="3" type="primary">MAK11</name>
    <name evidence="3" type="ORF">H2201_001040</name>
</gene>
<dbReference type="EMBL" id="JAPDRL010000005">
    <property type="protein sequence ID" value="KAJ9668794.1"/>
    <property type="molecule type" value="Genomic_DNA"/>
</dbReference>
<dbReference type="PANTHER" id="PTHR44675:SF1">
    <property type="entry name" value="P21-ACTIVATED PROTEIN KINASE-INTERACTING PROTEIN 1"/>
    <property type="match status" value="1"/>
</dbReference>
<dbReference type="PROSITE" id="PS50082">
    <property type="entry name" value="WD_REPEATS_2"/>
    <property type="match status" value="1"/>
</dbReference>
<dbReference type="PANTHER" id="PTHR44675">
    <property type="entry name" value="PAK1 INTERACTING PROTEIN 1"/>
    <property type="match status" value="1"/>
</dbReference>
<dbReference type="Gene3D" id="2.130.10.10">
    <property type="entry name" value="YVTN repeat-like/Quinoprotein amine dehydrogenase"/>
    <property type="match status" value="1"/>
</dbReference>
<dbReference type="InterPro" id="IPR051959">
    <property type="entry name" value="PAK1-Kinase_Regulator"/>
</dbReference>
<feature type="region of interest" description="Disordered" evidence="2">
    <location>
        <begin position="429"/>
        <end position="454"/>
    </location>
</feature>
<protein>
    <submittedName>
        <fullName evidence="3">Protein mak11</fullName>
    </submittedName>
</protein>
<dbReference type="SUPFAM" id="SSF50978">
    <property type="entry name" value="WD40 repeat-like"/>
    <property type="match status" value="1"/>
</dbReference>
<evidence type="ECO:0000256" key="1">
    <source>
        <dbReference type="PROSITE-ProRule" id="PRU00221"/>
    </source>
</evidence>
<keyword evidence="1" id="KW-0853">WD repeat</keyword>
<feature type="region of interest" description="Disordered" evidence="2">
    <location>
        <begin position="348"/>
        <end position="368"/>
    </location>
</feature>
<feature type="region of interest" description="Disordered" evidence="2">
    <location>
        <begin position="1"/>
        <end position="37"/>
    </location>
</feature>
<proteinExistence type="predicted"/>
<feature type="compositionally biased region" description="Low complexity" evidence="2">
    <location>
        <begin position="348"/>
        <end position="362"/>
    </location>
</feature>
<evidence type="ECO:0000313" key="4">
    <source>
        <dbReference type="Proteomes" id="UP001172684"/>
    </source>
</evidence>
<dbReference type="InterPro" id="IPR015943">
    <property type="entry name" value="WD40/YVTN_repeat-like_dom_sf"/>
</dbReference>
<evidence type="ECO:0000313" key="3">
    <source>
        <dbReference type="EMBL" id="KAJ9668794.1"/>
    </source>
</evidence>
<name>A0ABQ9P5F1_9PEZI</name>
<feature type="region of interest" description="Disordered" evidence="2">
    <location>
        <begin position="489"/>
        <end position="511"/>
    </location>
</feature>
<dbReference type="Pfam" id="PF00400">
    <property type="entry name" value="WD40"/>
    <property type="match status" value="2"/>
</dbReference>
<dbReference type="InterPro" id="IPR036322">
    <property type="entry name" value="WD40_repeat_dom_sf"/>
</dbReference>
<feature type="compositionally biased region" description="Low complexity" evidence="2">
    <location>
        <begin position="11"/>
        <end position="29"/>
    </location>
</feature>
<accession>A0ABQ9P5F1</accession>
<keyword evidence="4" id="KW-1185">Reference proteome</keyword>